<proteinExistence type="predicted"/>
<evidence type="ECO:0000256" key="2">
    <source>
        <dbReference type="SAM" id="SignalP"/>
    </source>
</evidence>
<name>A0ABZ3C964_9ACTN</name>
<organism evidence="3 4">
    <name type="scientific">Propioniciclava soli</name>
    <dbReference type="NCBI Taxonomy" id="2775081"/>
    <lineage>
        <taxon>Bacteria</taxon>
        <taxon>Bacillati</taxon>
        <taxon>Actinomycetota</taxon>
        <taxon>Actinomycetes</taxon>
        <taxon>Propionibacteriales</taxon>
        <taxon>Propionibacteriaceae</taxon>
        <taxon>Propioniciclava</taxon>
    </lineage>
</organism>
<keyword evidence="2" id="KW-0732">Signal</keyword>
<evidence type="ECO:0000256" key="1">
    <source>
        <dbReference type="SAM" id="MobiDB-lite"/>
    </source>
</evidence>
<evidence type="ECO:0000313" key="4">
    <source>
        <dbReference type="Proteomes" id="UP001434337"/>
    </source>
</evidence>
<evidence type="ECO:0000313" key="3">
    <source>
        <dbReference type="EMBL" id="WZW99121.1"/>
    </source>
</evidence>
<gene>
    <name evidence="3" type="ORF">PCC79_02645</name>
</gene>
<dbReference type="EMBL" id="CP115965">
    <property type="protein sequence ID" value="WZW99121.1"/>
    <property type="molecule type" value="Genomic_DNA"/>
</dbReference>
<protein>
    <recommendedName>
        <fullName evidence="5">DNA modification methylase</fullName>
    </recommendedName>
</protein>
<dbReference type="Proteomes" id="UP001434337">
    <property type="component" value="Chromosome"/>
</dbReference>
<accession>A0ABZ3C964</accession>
<feature type="region of interest" description="Disordered" evidence="1">
    <location>
        <begin position="167"/>
        <end position="198"/>
    </location>
</feature>
<sequence length="198" mass="20037">MPRSTTARRSCRVALAGIGAALLLSGCGFAVQTLQPYTPAQGVNVDAGDVLVRNLLIVADGEGGGIISGSLLSSVDNRVTDINVTPVLMDDTDGTPLEVYGADDVELPANRLVALSTEGEQVQVSGEDLSPGLTARFVLTFESGAEAAVTAPVMAFDQAMYAPLSPTAPPTTATQTPIASPAAPTTAAVPATTPTTTP</sequence>
<dbReference type="PROSITE" id="PS51257">
    <property type="entry name" value="PROKAR_LIPOPROTEIN"/>
    <property type="match status" value="1"/>
</dbReference>
<feature type="signal peptide" evidence="2">
    <location>
        <begin position="1"/>
        <end position="30"/>
    </location>
</feature>
<feature type="chain" id="PRO_5045270526" description="DNA modification methylase" evidence="2">
    <location>
        <begin position="31"/>
        <end position="198"/>
    </location>
</feature>
<keyword evidence="4" id="KW-1185">Reference proteome</keyword>
<dbReference type="RefSeq" id="WP_342372916.1">
    <property type="nucleotide sequence ID" value="NZ_CP115965.1"/>
</dbReference>
<reference evidence="3 4" key="1">
    <citation type="journal article" date="2023" name="Environ Microbiome">
        <title>A coral-associated actinobacterium mitigates coral bleaching under heat stress.</title>
        <authorList>
            <person name="Li J."/>
            <person name="Zou Y."/>
            <person name="Li Q."/>
            <person name="Zhang J."/>
            <person name="Bourne D.G."/>
            <person name="Lyu Y."/>
            <person name="Liu C."/>
            <person name="Zhang S."/>
        </authorList>
    </citation>
    <scope>NUCLEOTIDE SEQUENCE [LARGE SCALE GENOMIC DNA]</scope>
    <source>
        <strain evidence="3 4">SCSIO 13291</strain>
    </source>
</reference>
<evidence type="ECO:0008006" key="5">
    <source>
        <dbReference type="Google" id="ProtNLM"/>
    </source>
</evidence>